<feature type="region of interest" description="Disordered" evidence="13">
    <location>
        <begin position="836"/>
        <end position="859"/>
    </location>
</feature>
<dbReference type="InterPro" id="IPR017972">
    <property type="entry name" value="Cyt_P450_CS"/>
</dbReference>
<evidence type="ECO:0000256" key="3">
    <source>
        <dbReference type="ARBA" id="ARBA00010617"/>
    </source>
</evidence>
<dbReference type="FunFam" id="1.10.630.10:FF:000033">
    <property type="entry name" value="14-alpha sterol demethylase"/>
    <property type="match status" value="1"/>
</dbReference>
<feature type="region of interest" description="Disordered" evidence="13">
    <location>
        <begin position="875"/>
        <end position="925"/>
    </location>
</feature>
<feature type="region of interest" description="Disordered" evidence="13">
    <location>
        <begin position="560"/>
        <end position="603"/>
    </location>
</feature>
<dbReference type="InterPro" id="IPR036396">
    <property type="entry name" value="Cyt_P450_sf"/>
</dbReference>
<evidence type="ECO:0000256" key="2">
    <source>
        <dbReference type="ARBA" id="ARBA00004389"/>
    </source>
</evidence>
<dbReference type="PRINTS" id="PR00465">
    <property type="entry name" value="EP450IV"/>
</dbReference>
<feature type="compositionally biased region" description="Polar residues" evidence="13">
    <location>
        <begin position="680"/>
        <end position="694"/>
    </location>
</feature>
<dbReference type="InterPro" id="IPR002403">
    <property type="entry name" value="Cyt_P450_E_grp-IV"/>
</dbReference>
<evidence type="ECO:0000256" key="14">
    <source>
        <dbReference type="SAM" id="Phobius"/>
    </source>
</evidence>
<comment type="subcellular location">
    <subcellularLocation>
        <location evidence="2">Endoplasmic reticulum membrane</location>
        <topology evidence="2">Single-pass membrane protein</topology>
    </subcellularLocation>
</comment>
<dbReference type="EMBL" id="LCWV01000034">
    <property type="protein sequence ID" value="PWI65393.1"/>
    <property type="molecule type" value="Genomic_DNA"/>
</dbReference>
<accession>A0A2U3DT16</accession>
<feature type="compositionally biased region" description="Polar residues" evidence="13">
    <location>
        <begin position="787"/>
        <end position="799"/>
    </location>
</feature>
<keyword evidence="9" id="KW-0503">Monooxygenase</keyword>
<keyword evidence="14" id="KW-1133">Transmembrane helix</keyword>
<dbReference type="GO" id="GO:0005789">
    <property type="term" value="C:endoplasmic reticulum membrane"/>
    <property type="evidence" value="ECO:0007669"/>
    <property type="project" value="UniProtKB-SubCell"/>
</dbReference>
<keyword evidence="5 12" id="KW-0479">Metal-binding</keyword>
<protein>
    <submittedName>
        <fullName evidence="15">Uncharacterized protein</fullName>
    </submittedName>
</protein>
<evidence type="ECO:0000313" key="16">
    <source>
        <dbReference type="Proteomes" id="UP000245956"/>
    </source>
</evidence>
<comment type="cofactor">
    <cofactor evidence="1 12">
        <name>heme</name>
        <dbReference type="ChEBI" id="CHEBI:30413"/>
    </cofactor>
</comment>
<dbReference type="InterPro" id="IPR001128">
    <property type="entry name" value="Cyt_P450"/>
</dbReference>
<dbReference type="PROSITE" id="PS00086">
    <property type="entry name" value="CYTOCHROME_P450"/>
    <property type="match status" value="1"/>
</dbReference>
<feature type="compositionally biased region" description="Polar residues" evidence="13">
    <location>
        <begin position="1094"/>
        <end position="1105"/>
    </location>
</feature>
<evidence type="ECO:0000256" key="11">
    <source>
        <dbReference type="ARBA" id="ARBA00029435"/>
    </source>
</evidence>
<organism evidence="15 16">
    <name type="scientific">Purpureocillium lilacinum</name>
    <name type="common">Paecilomyces lilacinus</name>
    <dbReference type="NCBI Taxonomy" id="33203"/>
    <lineage>
        <taxon>Eukaryota</taxon>
        <taxon>Fungi</taxon>
        <taxon>Dikarya</taxon>
        <taxon>Ascomycota</taxon>
        <taxon>Pezizomycotina</taxon>
        <taxon>Sordariomycetes</taxon>
        <taxon>Hypocreomycetidae</taxon>
        <taxon>Hypocreales</taxon>
        <taxon>Ophiocordycipitaceae</taxon>
        <taxon>Purpureocillium</taxon>
    </lineage>
</organism>
<dbReference type="InterPro" id="IPR035994">
    <property type="entry name" value="Nucleoside_phosphorylase_sf"/>
</dbReference>
<evidence type="ECO:0000256" key="5">
    <source>
        <dbReference type="ARBA" id="ARBA00022723"/>
    </source>
</evidence>
<feature type="transmembrane region" description="Helical" evidence="14">
    <location>
        <begin position="939"/>
        <end position="963"/>
    </location>
</feature>
<dbReference type="CDD" id="cd11042">
    <property type="entry name" value="CYP51-like"/>
    <property type="match status" value="1"/>
</dbReference>
<dbReference type="PANTHER" id="PTHR24304:SF2">
    <property type="entry name" value="24-HYDROXYCHOLESTEROL 7-ALPHA-HYDROXYLASE"/>
    <property type="match status" value="1"/>
</dbReference>
<keyword evidence="7" id="KW-0560">Oxidoreductase</keyword>
<dbReference type="SUPFAM" id="SSF48264">
    <property type="entry name" value="Cytochrome P450"/>
    <property type="match status" value="1"/>
</dbReference>
<evidence type="ECO:0000256" key="6">
    <source>
        <dbReference type="ARBA" id="ARBA00022824"/>
    </source>
</evidence>
<keyword evidence="14" id="KW-0812">Transmembrane</keyword>
<comment type="similarity">
    <text evidence="3">Belongs to the cytochrome P450 family.</text>
</comment>
<feature type="region of interest" description="Disordered" evidence="13">
    <location>
        <begin position="673"/>
        <end position="812"/>
    </location>
</feature>
<evidence type="ECO:0000256" key="12">
    <source>
        <dbReference type="PIRSR" id="PIRSR602403-1"/>
    </source>
</evidence>
<dbReference type="GO" id="GO:0008398">
    <property type="term" value="F:sterol 14-demethylase activity"/>
    <property type="evidence" value="ECO:0007669"/>
    <property type="project" value="UniProtKB-ARBA"/>
</dbReference>
<dbReference type="PANTHER" id="PTHR24304">
    <property type="entry name" value="CYTOCHROME P450 FAMILY 7"/>
    <property type="match status" value="1"/>
</dbReference>
<dbReference type="GO" id="GO:0020037">
    <property type="term" value="F:heme binding"/>
    <property type="evidence" value="ECO:0007669"/>
    <property type="project" value="InterPro"/>
</dbReference>
<proteinExistence type="inferred from homology"/>
<comment type="caution">
    <text evidence="15">The sequence shown here is derived from an EMBL/GenBank/DDBJ whole genome shotgun (WGS) entry which is preliminary data.</text>
</comment>
<name>A0A2U3DT16_PURLI</name>
<evidence type="ECO:0000256" key="7">
    <source>
        <dbReference type="ARBA" id="ARBA00023002"/>
    </source>
</evidence>
<dbReference type="Gene3D" id="1.10.630.10">
    <property type="entry name" value="Cytochrome P450"/>
    <property type="match status" value="1"/>
</dbReference>
<sequence length="1736" mass="188505">MSDPRNYTVGWICYLDCEYNAARAFLDEVHPPPNGPGFASQSLYCRYTLGRIGTDNVVIGVPLPELQAIAKAIVVAHGMRSQFPNLRFAVSSGVGGAAAGTNMQLGDVFVSSPAHTTGGVFEFDHGKRIQGQGFIAPFKVIRPPLYWQSAIEQVAAILKQDETYLAERVANVLKQQPDLLNEHSRPDPKSALDCVPRNDRHREHPIVHCGLIASASSGLDMTRELRHELAEKENVMCVDTTAFGTLRVLPCLVVRGFSTYEDPDENTAWQGYAALVAAAYAKEVLACVSRETLPSWHDLQRKELIFTTAFGLAGEIRLGFQQHAHYRETLGSISSLRVCGTETAVSKQALVARGVYSGHCLRLRDVSSDSHIYGCRLRAQLAPIRLRRSGLEGGRRASETHGWKQAQAGRQPVEGRGAQCARAAALADPASVPMTPTVEVRCLLDEVAGTWEHGPHRPRGRRRDPDRMGTAASCTVARYLVIARASGCGSALVPPPHAAPERRREGELEGWTGCFLFLFAIPQAYLIQTAGPLTPSQLGSRQGAEAHAYLPPSPAVIVTRTPSRDLGLNLGSRRDVVPASTSSNTTKEPSTAIRNGASTTSKQTAVAQHVAARRREVEPRAPPSPPLRCQLTGVESWVEVSSQPSSSSLSSIGDEIVTTGLRVGGPYNRRRRLQAAARSVPTQQQQTAIHNAGTSSQEEYDESESEEDPVLSSSNENIQQSQPQQAEDDSDADSDDGDNATALGRASDQPVFRPQPNAFSVPPSHGGPQRSHSASHAMPPHPHSGFTRPSFSQRSQTRVHNGGPSFMSPTNAREDNDAALRASLTTLLSCAAAARGLPKTREEAGARRMGGDGVGPSNQPMELRLVQETELMDDNADHAGTTPSPRSRKSPARSPTRVAEGTSADKGKRAVSAGRSPRATKKKKVATEMADDALISPTLLTWVVSAGVVVLVSVVGFGAGYVIGREVGRQEALSASMSGVNDTTQCGREVMRSSGGGLRRLRWGAVVTVREPWHAVKLRQATQVDEAQPACAPCPREDGPTGALIRVVNPGAAMGSTRTLPIGGQMRGRSRLEFLESSKFKMAFSEPCARECDTPNSSANPNTSRPAPCQRGAVIGRSLAQTSAARPHSAHSALRVVQHLQAIGNAGDARVGPPDGPGRKKASQITFICRAFLCPPICLSALRARDQDDDDDGQTQQEQQRRTHTRTAMGVLQHAASHPLAQQFQSLGLGSQIAVAIAGFVAVAVALNVANQLLFTNPNEPPLVFHWFPFVGSTITYGMDPPTFFRENRAKHGDVFTFVLLGKKTTVAVGPAGNDFILNGKLKDVNAEEIYTVLTTPVFGRDVVYDCPNAKLMEQKKFMKIALTTEAFRSYVPIISGEVQSYFKRDPGFKGKTGVVDIPKKMAEITIFTASHALQGSAIRSKFDTSLAALYHDLDMGFTPINFMLHWAPLPWNRKRDHAQRTVAKIYMDTIQERRANKEQDNELDMMKHLMNSSYKNGTPVPDHEVAHMMIALLMAGQHSSSSTSSWIMLRLAQNPQIMEELYQEQVKALGADLPPLTYEDLAKLPLNQAIVKETLRLHAPIHSIMRAVKQPMPVPGTKYVIPTSHTLLAAPGVSASDPTYFPNPHVWDPHRWEVDSPNAPTIVRNAVVEDEEKIDYGYGLVSKGAASPYLPFGAGRHRCIGEHFANVQLQTIVAETVRLFKFSNVDGGNTLIGTDYASLFSRPLEPANIRWERRD</sequence>
<dbReference type="InterPro" id="IPR050529">
    <property type="entry name" value="CYP450_sterol_14alpha_dmase"/>
</dbReference>
<evidence type="ECO:0000313" key="15">
    <source>
        <dbReference type="EMBL" id="PWI65393.1"/>
    </source>
</evidence>
<keyword evidence="10 14" id="KW-0472">Membrane</keyword>
<feature type="transmembrane region" description="Helical" evidence="14">
    <location>
        <begin position="1233"/>
        <end position="1255"/>
    </location>
</feature>
<dbReference type="GO" id="GO:0009116">
    <property type="term" value="P:nucleoside metabolic process"/>
    <property type="evidence" value="ECO:0007669"/>
    <property type="project" value="InterPro"/>
</dbReference>
<dbReference type="Pfam" id="PF00067">
    <property type="entry name" value="p450"/>
    <property type="match status" value="1"/>
</dbReference>
<evidence type="ECO:0000256" key="13">
    <source>
        <dbReference type="SAM" id="MobiDB-lite"/>
    </source>
</evidence>
<keyword evidence="6" id="KW-0256">Endoplasmic reticulum</keyword>
<reference evidence="15 16" key="1">
    <citation type="journal article" date="2016" name="Front. Microbiol.">
        <title>Genome and transcriptome sequences reveal the specific parasitism of the nematophagous Purpureocillium lilacinum 36-1.</title>
        <authorList>
            <person name="Xie J."/>
            <person name="Li S."/>
            <person name="Mo C."/>
            <person name="Xiao X."/>
            <person name="Peng D."/>
            <person name="Wang G."/>
            <person name="Xiao Y."/>
        </authorList>
    </citation>
    <scope>NUCLEOTIDE SEQUENCE [LARGE SCALE GENOMIC DNA]</scope>
    <source>
        <strain evidence="15 16">36-1</strain>
    </source>
</reference>
<feature type="binding site" description="axial binding residue" evidence="12">
    <location>
        <position position="1680"/>
    </location>
    <ligand>
        <name>heme</name>
        <dbReference type="ChEBI" id="CHEBI:30413"/>
    </ligand>
    <ligandPart>
        <name>Fe</name>
        <dbReference type="ChEBI" id="CHEBI:18248"/>
    </ligandPart>
</feature>
<feature type="compositionally biased region" description="Acidic residues" evidence="13">
    <location>
        <begin position="698"/>
        <end position="709"/>
    </location>
</feature>
<keyword evidence="4 12" id="KW-0349">Heme</keyword>
<dbReference type="SUPFAM" id="SSF53167">
    <property type="entry name" value="Purine and uridine phosphorylases"/>
    <property type="match status" value="1"/>
</dbReference>
<evidence type="ECO:0000256" key="1">
    <source>
        <dbReference type="ARBA" id="ARBA00001971"/>
    </source>
</evidence>
<keyword evidence="8 12" id="KW-0408">Iron</keyword>
<dbReference type="GO" id="GO:0005506">
    <property type="term" value="F:iron ion binding"/>
    <property type="evidence" value="ECO:0007669"/>
    <property type="project" value="InterPro"/>
</dbReference>
<feature type="compositionally biased region" description="Basic and acidic residues" evidence="13">
    <location>
        <begin position="839"/>
        <end position="850"/>
    </location>
</feature>
<evidence type="ECO:0000256" key="9">
    <source>
        <dbReference type="ARBA" id="ARBA00023033"/>
    </source>
</evidence>
<comment type="pathway">
    <text evidence="11">Steroid metabolism; ergosterol biosynthesis.</text>
</comment>
<feature type="region of interest" description="Disordered" evidence="13">
    <location>
        <begin position="1091"/>
        <end position="1110"/>
    </location>
</feature>
<dbReference type="Gene3D" id="3.40.50.1580">
    <property type="entry name" value="Nucleoside phosphorylase domain"/>
    <property type="match status" value="1"/>
</dbReference>
<evidence type="ECO:0000256" key="10">
    <source>
        <dbReference type="ARBA" id="ARBA00023136"/>
    </source>
</evidence>
<dbReference type="PRINTS" id="PR00385">
    <property type="entry name" value="P450"/>
</dbReference>
<evidence type="ECO:0000256" key="4">
    <source>
        <dbReference type="ARBA" id="ARBA00022617"/>
    </source>
</evidence>
<dbReference type="Proteomes" id="UP000245956">
    <property type="component" value="Unassembled WGS sequence"/>
</dbReference>
<gene>
    <name evidence="15" type="ORF">PCL_07162</name>
</gene>
<feature type="compositionally biased region" description="Acidic residues" evidence="13">
    <location>
        <begin position="726"/>
        <end position="738"/>
    </location>
</feature>
<evidence type="ECO:0000256" key="8">
    <source>
        <dbReference type="ARBA" id="ARBA00023004"/>
    </source>
</evidence>
<feature type="compositionally biased region" description="Polar residues" evidence="13">
    <location>
        <begin position="579"/>
        <end position="603"/>
    </location>
</feature>